<sequence>MSACTQAPLSPAPPIILQECQAVTRCTLPALAPTTNGALDDALHMVKAAWAACAAKVDMIFDCQAKGTNRTAPAADHD</sequence>
<dbReference type="Proteomes" id="UP001629432">
    <property type="component" value="Unassembled WGS sequence"/>
</dbReference>
<gene>
    <name evidence="1" type="primary">lysC</name>
    <name evidence="1" type="ORF">PQQ63_35885</name>
</gene>
<dbReference type="NCBIfam" id="NF038368">
    <property type="entry name" value="P2_Rz1"/>
    <property type="match status" value="1"/>
</dbReference>
<name>A0ABW9E574_9BURK</name>
<keyword evidence="2" id="KW-1185">Reference proteome</keyword>
<evidence type="ECO:0000313" key="1">
    <source>
        <dbReference type="EMBL" id="MFM0642069.1"/>
    </source>
</evidence>
<accession>A0ABW9E574</accession>
<protein>
    <submittedName>
        <fullName evidence="1">Rz1-like lysis system protein LysC</fullName>
    </submittedName>
</protein>
<dbReference type="RefSeq" id="WP_408340648.1">
    <property type="nucleotide sequence ID" value="NZ_JAQQCF010000056.1"/>
</dbReference>
<evidence type="ECO:0000313" key="2">
    <source>
        <dbReference type="Proteomes" id="UP001629432"/>
    </source>
</evidence>
<dbReference type="Pfam" id="PF23793">
    <property type="entry name" value="LysC"/>
    <property type="match status" value="1"/>
</dbReference>
<dbReference type="InterPro" id="IPR058979">
    <property type="entry name" value="LysC-like"/>
</dbReference>
<comment type="caution">
    <text evidence="1">The sequence shown here is derived from an EMBL/GenBank/DDBJ whole genome shotgun (WGS) entry which is preliminary data.</text>
</comment>
<reference evidence="1 2" key="1">
    <citation type="journal article" date="2024" name="Chem. Sci.">
        <title>Discovery of megapolipeptins by genome mining of a Burkholderiales bacteria collection.</title>
        <authorList>
            <person name="Paulo B.S."/>
            <person name="Recchia M.J.J."/>
            <person name="Lee S."/>
            <person name="Fergusson C.H."/>
            <person name="Romanowski S.B."/>
            <person name="Hernandez A."/>
            <person name="Krull N."/>
            <person name="Liu D.Y."/>
            <person name="Cavanagh H."/>
            <person name="Bos A."/>
            <person name="Gray C.A."/>
            <person name="Murphy B.T."/>
            <person name="Linington R.G."/>
            <person name="Eustaquio A.S."/>
        </authorList>
    </citation>
    <scope>NUCLEOTIDE SEQUENCE [LARGE SCALE GENOMIC DNA]</scope>
    <source>
        <strain evidence="1 2">RL17-338-BIC-A</strain>
    </source>
</reference>
<dbReference type="InterPro" id="IPR047737">
    <property type="entry name" value="LysC"/>
</dbReference>
<organism evidence="1 2">
    <name type="scientific">Paraburkholderia metrosideri</name>
    <dbReference type="NCBI Taxonomy" id="580937"/>
    <lineage>
        <taxon>Bacteria</taxon>
        <taxon>Pseudomonadati</taxon>
        <taxon>Pseudomonadota</taxon>
        <taxon>Betaproteobacteria</taxon>
        <taxon>Burkholderiales</taxon>
        <taxon>Burkholderiaceae</taxon>
        <taxon>Paraburkholderia</taxon>
    </lineage>
</organism>
<dbReference type="EMBL" id="JAQQCF010000056">
    <property type="protein sequence ID" value="MFM0642069.1"/>
    <property type="molecule type" value="Genomic_DNA"/>
</dbReference>
<proteinExistence type="predicted"/>